<keyword evidence="3" id="KW-1185">Reference proteome</keyword>
<name>A0A0P1B848_9BASI</name>
<sequence>MSIQKDTDLPFWQLKAELPRLSSLQVQTALRPRDTPQHTSRTSRMSRRSPRQRETGATSEAHWCIMFDNYSDLKRVEHYGNLRAALLTLRHQVRGITNPAARLHIWSDSASVRLKLDRFKAGFVDRVPAVSQFVLSRLELLRLRKKDLALLQEGGQSEALNKVRISMQTAQGVLHCFEVEQGIACETGSWLYRRTQSRACQQFDNDSNLEQIEHYGNLRAALLMLSHQVQGDTNAAAPLRI</sequence>
<accession>A0A0P1B848</accession>
<dbReference type="AlphaFoldDB" id="A0A0P1B848"/>
<dbReference type="OrthoDB" id="10488318at2759"/>
<evidence type="ECO:0000313" key="2">
    <source>
        <dbReference type="EMBL" id="CEH12107.1"/>
    </source>
</evidence>
<feature type="region of interest" description="Disordered" evidence="1">
    <location>
        <begin position="25"/>
        <end position="56"/>
    </location>
</feature>
<dbReference type="EMBL" id="CCYA01000118">
    <property type="protein sequence ID" value="CEH12107.1"/>
    <property type="molecule type" value="Genomic_DNA"/>
</dbReference>
<protein>
    <submittedName>
        <fullName evidence="2">Uncharacterized protein</fullName>
    </submittedName>
</protein>
<dbReference type="Proteomes" id="UP000054845">
    <property type="component" value="Unassembled WGS sequence"/>
</dbReference>
<evidence type="ECO:0000313" key="3">
    <source>
        <dbReference type="Proteomes" id="UP000054845"/>
    </source>
</evidence>
<evidence type="ECO:0000256" key="1">
    <source>
        <dbReference type="SAM" id="MobiDB-lite"/>
    </source>
</evidence>
<proteinExistence type="predicted"/>
<reference evidence="2 3" key="1">
    <citation type="submission" date="2014-09" db="EMBL/GenBank/DDBJ databases">
        <authorList>
            <person name="Magalhaes I.L.F."/>
            <person name="Oliveira U."/>
            <person name="Santos F.R."/>
            <person name="Vidigal T.H.D.A."/>
            <person name="Brescovit A.D."/>
            <person name="Santos A.J."/>
        </authorList>
    </citation>
    <scope>NUCLEOTIDE SEQUENCE [LARGE SCALE GENOMIC DNA]</scope>
</reference>
<organism evidence="2 3">
    <name type="scientific">Ceraceosorus bombacis</name>
    <dbReference type="NCBI Taxonomy" id="401625"/>
    <lineage>
        <taxon>Eukaryota</taxon>
        <taxon>Fungi</taxon>
        <taxon>Dikarya</taxon>
        <taxon>Basidiomycota</taxon>
        <taxon>Ustilaginomycotina</taxon>
        <taxon>Exobasidiomycetes</taxon>
        <taxon>Ceraceosorales</taxon>
        <taxon>Ceraceosoraceae</taxon>
        <taxon>Ceraceosorus</taxon>
    </lineage>
</organism>